<name>A0A8I0CK76_9CORY</name>
<dbReference type="Proteomes" id="UP000612712">
    <property type="component" value="Unassembled WGS sequence"/>
</dbReference>
<comment type="caution">
    <text evidence="1">The sequence shown here is derived from an EMBL/GenBank/DDBJ whole genome shotgun (WGS) entry which is preliminary data.</text>
</comment>
<protein>
    <submittedName>
        <fullName evidence="1">Uncharacterized protein</fullName>
    </submittedName>
</protein>
<reference evidence="1" key="1">
    <citation type="submission" date="2020-08" db="EMBL/GenBank/DDBJ databases">
        <title>Sequencing the genomes of 1000 actinobacteria strains.</title>
        <authorList>
            <person name="Klenk H.-P."/>
        </authorList>
    </citation>
    <scope>NUCLEOTIDE SEQUENCE</scope>
    <source>
        <strain evidence="1">DSM 20582</strain>
    </source>
</reference>
<dbReference type="EMBL" id="JACHWT010000001">
    <property type="protein sequence ID" value="MBB3115197.1"/>
    <property type="molecule type" value="Genomic_DNA"/>
</dbReference>
<sequence>MSGRDRRAPRPMSEFLQEILEEFPTDTHPGTAAWLTGLEANYRAAEAAGEPLGVDTLVRSLIGIVCYLEDRNEAW</sequence>
<evidence type="ECO:0000313" key="2">
    <source>
        <dbReference type="Proteomes" id="UP000612712"/>
    </source>
</evidence>
<accession>A0A8I0CK76</accession>
<dbReference type="GeneID" id="60808757"/>
<organism evidence="1 2">
    <name type="scientific">Corynebacterium bovis DSM 20582 = CIP 54.80</name>
    <dbReference type="NCBI Taxonomy" id="927655"/>
    <lineage>
        <taxon>Bacteria</taxon>
        <taxon>Bacillati</taxon>
        <taxon>Actinomycetota</taxon>
        <taxon>Actinomycetes</taxon>
        <taxon>Mycobacteriales</taxon>
        <taxon>Corynebacteriaceae</taxon>
        <taxon>Corynebacterium</taxon>
    </lineage>
</organism>
<dbReference type="RefSeq" id="WP_010270520.1">
    <property type="nucleotide sequence ID" value="NZ_CP047187.1"/>
</dbReference>
<gene>
    <name evidence="1" type="ORF">FHU32_000385</name>
</gene>
<dbReference type="AlphaFoldDB" id="A0A8I0CK76"/>
<proteinExistence type="predicted"/>
<evidence type="ECO:0000313" key="1">
    <source>
        <dbReference type="EMBL" id="MBB3115197.1"/>
    </source>
</evidence>